<keyword evidence="6" id="KW-1185">Reference proteome</keyword>
<dbReference type="OrthoDB" id="10257697at2759"/>
<dbReference type="VEuPathDB" id="FungiDB:LCOR_08524.1"/>
<evidence type="ECO:0000256" key="1">
    <source>
        <dbReference type="ARBA" id="ARBA00038357"/>
    </source>
</evidence>
<dbReference type="PANTHER" id="PTHR10281">
    <property type="entry name" value="MEMBRANE-ASSOCIATED PROGESTERONE RECEPTOR COMPONENT-RELATED"/>
    <property type="match status" value="1"/>
</dbReference>
<evidence type="ECO:0000313" key="5">
    <source>
        <dbReference type="EMBL" id="CDH57612.1"/>
    </source>
</evidence>
<accession>A0A068S712</accession>
<feature type="transmembrane region" description="Helical" evidence="3">
    <location>
        <begin position="34"/>
        <end position="57"/>
    </location>
</feature>
<feature type="compositionally biased region" description="Polar residues" evidence="2">
    <location>
        <begin position="9"/>
        <end position="21"/>
    </location>
</feature>
<sequence>MIHKRKGNTTDTKSEPTNTAEPTKPSPKSSQQSVISSLFAAVFWAIVLFFGASYLITESWTWGYRGKWTNIHTYWPREQLVFTEQELLKYDGSNPNLPIYLAIDGDVYDVTAGRGWYGHVSSYGHFAGRDAARAYVTGCFKDHLTHDLRGLSEAQIKGVEHWKKFYANHHTYYKVGRVLHDPIDPNTPIPPPCKKSVPQKPSSGQ</sequence>
<dbReference type="Pfam" id="PF00173">
    <property type="entry name" value="Cyt-b5"/>
    <property type="match status" value="1"/>
</dbReference>
<dbReference type="Gene3D" id="3.10.120.10">
    <property type="entry name" value="Cytochrome b5-like heme/steroid binding domain"/>
    <property type="match status" value="1"/>
</dbReference>
<dbReference type="SMART" id="SM01117">
    <property type="entry name" value="Cyt-b5"/>
    <property type="match status" value="1"/>
</dbReference>
<dbReference type="GO" id="GO:0016020">
    <property type="term" value="C:membrane"/>
    <property type="evidence" value="ECO:0007669"/>
    <property type="project" value="TreeGrafter"/>
</dbReference>
<gene>
    <name evidence="5" type="ORF">LCOR_08524.1</name>
</gene>
<dbReference type="InterPro" id="IPR036400">
    <property type="entry name" value="Cyt_B5-like_heme/steroid_sf"/>
</dbReference>
<evidence type="ECO:0000259" key="4">
    <source>
        <dbReference type="SMART" id="SM01117"/>
    </source>
</evidence>
<dbReference type="PANTHER" id="PTHR10281:SF76">
    <property type="entry name" value="CALCUTTA CUP-RELATED"/>
    <property type="match status" value="1"/>
</dbReference>
<organism evidence="5 6">
    <name type="scientific">Lichtheimia corymbifera JMRC:FSU:9682</name>
    <dbReference type="NCBI Taxonomy" id="1263082"/>
    <lineage>
        <taxon>Eukaryota</taxon>
        <taxon>Fungi</taxon>
        <taxon>Fungi incertae sedis</taxon>
        <taxon>Mucoromycota</taxon>
        <taxon>Mucoromycotina</taxon>
        <taxon>Mucoromycetes</taxon>
        <taxon>Mucorales</taxon>
        <taxon>Lichtheimiaceae</taxon>
        <taxon>Lichtheimia</taxon>
    </lineage>
</organism>
<keyword evidence="3" id="KW-1133">Transmembrane helix</keyword>
<proteinExistence type="inferred from homology"/>
<comment type="caution">
    <text evidence="5">The sequence shown here is derived from an EMBL/GenBank/DDBJ whole genome shotgun (WGS) entry which is preliminary data.</text>
</comment>
<dbReference type="STRING" id="1263082.A0A068S712"/>
<dbReference type="GO" id="GO:0012505">
    <property type="term" value="C:endomembrane system"/>
    <property type="evidence" value="ECO:0007669"/>
    <property type="project" value="TreeGrafter"/>
</dbReference>
<dbReference type="AlphaFoldDB" id="A0A068S712"/>
<feature type="domain" description="Cytochrome b5 heme-binding" evidence="4">
    <location>
        <begin position="82"/>
        <end position="179"/>
    </location>
</feature>
<dbReference type="Proteomes" id="UP000027586">
    <property type="component" value="Unassembled WGS sequence"/>
</dbReference>
<dbReference type="SUPFAM" id="SSF55856">
    <property type="entry name" value="Cytochrome b5-like heme/steroid binding domain"/>
    <property type="match status" value="1"/>
</dbReference>
<comment type="similarity">
    <text evidence="1">Belongs to the cytochrome b5 family. MAPR subfamily.</text>
</comment>
<dbReference type="InterPro" id="IPR050577">
    <property type="entry name" value="MAPR/NEUFC/NENF-like"/>
</dbReference>
<evidence type="ECO:0000256" key="3">
    <source>
        <dbReference type="SAM" id="Phobius"/>
    </source>
</evidence>
<dbReference type="InterPro" id="IPR001199">
    <property type="entry name" value="Cyt_B5-like_heme/steroid-bd"/>
</dbReference>
<feature type="region of interest" description="Disordered" evidence="2">
    <location>
        <begin position="184"/>
        <end position="205"/>
    </location>
</feature>
<evidence type="ECO:0000313" key="6">
    <source>
        <dbReference type="Proteomes" id="UP000027586"/>
    </source>
</evidence>
<reference evidence="5" key="1">
    <citation type="submission" date="2013-08" db="EMBL/GenBank/DDBJ databases">
        <title>Gene expansion shapes genome architecture in the human pathogen Lichtheimia corymbifera: an evolutionary genomics analysis in the ancient terrestrial Mucorales (Mucoromycotina).</title>
        <authorList>
            <person name="Schwartze V.U."/>
            <person name="Winter S."/>
            <person name="Shelest E."/>
            <person name="Marcet-Houben M."/>
            <person name="Horn F."/>
            <person name="Wehner S."/>
            <person name="Hoffmann K."/>
            <person name="Riege K."/>
            <person name="Sammeth M."/>
            <person name="Nowrousian M."/>
            <person name="Valiante V."/>
            <person name="Linde J."/>
            <person name="Jacobsen I.D."/>
            <person name="Marz M."/>
            <person name="Brakhage A.A."/>
            <person name="Gabaldon T."/>
            <person name="Bocker S."/>
            <person name="Voigt K."/>
        </authorList>
    </citation>
    <scope>NUCLEOTIDE SEQUENCE [LARGE SCALE GENOMIC DNA]</scope>
    <source>
        <strain evidence="5">FSU 9682</strain>
    </source>
</reference>
<name>A0A068S712_9FUNG</name>
<keyword evidence="3" id="KW-0812">Transmembrane</keyword>
<dbReference type="EMBL" id="CBTN010000047">
    <property type="protein sequence ID" value="CDH57612.1"/>
    <property type="molecule type" value="Genomic_DNA"/>
</dbReference>
<feature type="region of interest" description="Disordered" evidence="2">
    <location>
        <begin position="1"/>
        <end position="30"/>
    </location>
</feature>
<evidence type="ECO:0000256" key="2">
    <source>
        <dbReference type="SAM" id="MobiDB-lite"/>
    </source>
</evidence>
<protein>
    <submittedName>
        <fullName evidence="5">Cytochrome b5</fullName>
    </submittedName>
</protein>
<keyword evidence="3" id="KW-0472">Membrane</keyword>